<keyword evidence="8" id="KW-1185">Reference proteome</keyword>
<evidence type="ECO:0000313" key="8">
    <source>
        <dbReference type="Proteomes" id="UP000183287"/>
    </source>
</evidence>
<keyword evidence="2 4" id="KW-0479">Metal-binding</keyword>
<protein>
    <submittedName>
        <fullName evidence="7">Di-haem cytochrome c peroxidase</fullName>
    </submittedName>
</protein>
<dbReference type="SUPFAM" id="SSF46626">
    <property type="entry name" value="Cytochrome c"/>
    <property type="match status" value="2"/>
</dbReference>
<feature type="chain" id="PRO_5010296930" evidence="5">
    <location>
        <begin position="32"/>
        <end position="486"/>
    </location>
</feature>
<accession>A0A1I4WVQ7</accession>
<dbReference type="RefSeq" id="WP_083398631.1">
    <property type="nucleotide sequence ID" value="NZ_FOUB01000122.1"/>
</dbReference>
<dbReference type="EMBL" id="FOUB01000122">
    <property type="protein sequence ID" value="SFN17547.1"/>
    <property type="molecule type" value="Genomic_DNA"/>
</dbReference>
<evidence type="ECO:0000256" key="2">
    <source>
        <dbReference type="ARBA" id="ARBA00022723"/>
    </source>
</evidence>
<dbReference type="InterPro" id="IPR009056">
    <property type="entry name" value="Cyt_c-like_dom"/>
</dbReference>
<keyword evidence="5" id="KW-0732">Signal</keyword>
<evidence type="ECO:0000256" key="1">
    <source>
        <dbReference type="ARBA" id="ARBA00022617"/>
    </source>
</evidence>
<feature type="signal peptide" evidence="5">
    <location>
        <begin position="1"/>
        <end position="31"/>
    </location>
</feature>
<dbReference type="Proteomes" id="UP000183287">
    <property type="component" value="Unassembled WGS sequence"/>
</dbReference>
<evidence type="ECO:0000313" key="7">
    <source>
        <dbReference type="EMBL" id="SFN17547.1"/>
    </source>
</evidence>
<reference evidence="8" key="1">
    <citation type="submission" date="2016-10" db="EMBL/GenBank/DDBJ databases">
        <authorList>
            <person name="Varghese N."/>
            <person name="Submissions S."/>
        </authorList>
    </citation>
    <scope>NUCLEOTIDE SEQUENCE [LARGE SCALE GENOMIC DNA]</scope>
    <source>
        <strain evidence="8">Nm44</strain>
    </source>
</reference>
<evidence type="ECO:0000256" key="3">
    <source>
        <dbReference type="ARBA" id="ARBA00023004"/>
    </source>
</evidence>
<keyword evidence="3 4" id="KW-0408">Iron</keyword>
<evidence type="ECO:0000259" key="6">
    <source>
        <dbReference type="PROSITE" id="PS51007"/>
    </source>
</evidence>
<dbReference type="GO" id="GO:0004130">
    <property type="term" value="F:cytochrome-c peroxidase activity"/>
    <property type="evidence" value="ECO:0007669"/>
    <property type="project" value="TreeGrafter"/>
</dbReference>
<name>A0A1I4WVQ7_9PROT</name>
<dbReference type="InterPro" id="IPR051395">
    <property type="entry name" value="Cytochrome_c_Peroxidase/MauG"/>
</dbReference>
<dbReference type="PANTHER" id="PTHR30600">
    <property type="entry name" value="CYTOCHROME C PEROXIDASE-RELATED"/>
    <property type="match status" value="1"/>
</dbReference>
<dbReference type="PROSITE" id="PS51007">
    <property type="entry name" value="CYTC"/>
    <property type="match status" value="1"/>
</dbReference>
<proteinExistence type="predicted"/>
<feature type="domain" description="Cytochrome c" evidence="6">
    <location>
        <begin position="332"/>
        <end position="486"/>
    </location>
</feature>
<dbReference type="GO" id="GO:0020037">
    <property type="term" value="F:heme binding"/>
    <property type="evidence" value="ECO:0007669"/>
    <property type="project" value="InterPro"/>
</dbReference>
<dbReference type="GO" id="GO:0009055">
    <property type="term" value="F:electron transfer activity"/>
    <property type="evidence" value="ECO:0007669"/>
    <property type="project" value="InterPro"/>
</dbReference>
<evidence type="ECO:0000256" key="5">
    <source>
        <dbReference type="SAM" id="SignalP"/>
    </source>
</evidence>
<keyword evidence="7" id="KW-0560">Oxidoreductase</keyword>
<dbReference type="GO" id="GO:0046872">
    <property type="term" value="F:metal ion binding"/>
    <property type="evidence" value="ECO:0007669"/>
    <property type="project" value="UniProtKB-KW"/>
</dbReference>
<evidence type="ECO:0000256" key="4">
    <source>
        <dbReference type="PROSITE-ProRule" id="PRU00433"/>
    </source>
</evidence>
<dbReference type="InterPro" id="IPR036909">
    <property type="entry name" value="Cyt_c-like_dom_sf"/>
</dbReference>
<dbReference type="OrthoDB" id="9805202at2"/>
<sequence length="486" mass="53101">MNSKNRIKLKTVAALLLLLVAPIITDRTVSAENNNSSNRLPNMLRSTNSHGVDATYSTAGFIDLDNPFFKSIGTNGRSCASCHVPSQGWTITPKGVQEIFERTEGLDPLFRPVDGANNPDSPHPDQLTLEERRDAYSMLLNKANIRVGIGIPDDAEFELIEIDDPYGHASAEELSLFRRPMPSTNLKFLSGVMWDGRETTQDPTSTDCIVGTTNCFSPVSKDLATQSNHATLGHAEALHDLSEEEQKAIVDFESGLFNAQILDNEAGELTAEKASGGPRALLEQNYYFGINDTLVGDYQTGAAFNPNVMSLYDSWYRYKPTKSSTSTEIARAAVARGQTLFNTKRIDIAGVKGLNDDLSQSVISGTCTTCHNTPNSGNHSTPMPLDIGISDASRRTPDMPLYTLRNKTTGDEIQTTDPGRALITGKWKDIGRFKGPVLRSVVSRPPYFHDGSVADLLGVVEYYNNRFNIGLTAKEKADLVAFLATL</sequence>
<keyword evidence="1 4" id="KW-0349">Heme</keyword>
<dbReference type="Gene3D" id="1.10.760.10">
    <property type="entry name" value="Cytochrome c-like domain"/>
    <property type="match status" value="2"/>
</dbReference>
<gene>
    <name evidence="7" type="ORF">SAMN05421863_11222</name>
</gene>
<dbReference type="AlphaFoldDB" id="A0A1I4WVQ7"/>
<organism evidence="7 8">
    <name type="scientific">Nitrosomonas communis</name>
    <dbReference type="NCBI Taxonomy" id="44574"/>
    <lineage>
        <taxon>Bacteria</taxon>
        <taxon>Pseudomonadati</taxon>
        <taxon>Pseudomonadota</taxon>
        <taxon>Betaproteobacteria</taxon>
        <taxon>Nitrosomonadales</taxon>
        <taxon>Nitrosomonadaceae</taxon>
        <taxon>Nitrosomonas</taxon>
    </lineage>
</organism>
<keyword evidence="7" id="KW-0575">Peroxidase</keyword>
<dbReference type="STRING" id="44574.AAW31_14180"/>